<proteinExistence type="predicted"/>
<comment type="caution">
    <text evidence="2">The sequence shown here is derived from an EMBL/GenBank/DDBJ whole genome shotgun (WGS) entry which is preliminary data.</text>
</comment>
<organism evidence="2 3">
    <name type="scientific">Sphingomonas citri</name>
    <dbReference type="NCBI Taxonomy" id="2862499"/>
    <lineage>
        <taxon>Bacteria</taxon>
        <taxon>Pseudomonadati</taxon>
        <taxon>Pseudomonadota</taxon>
        <taxon>Alphaproteobacteria</taxon>
        <taxon>Sphingomonadales</taxon>
        <taxon>Sphingomonadaceae</taxon>
        <taxon>Sphingomonas</taxon>
    </lineage>
</organism>
<evidence type="ECO:0008006" key="4">
    <source>
        <dbReference type="Google" id="ProtNLM"/>
    </source>
</evidence>
<evidence type="ECO:0000256" key="1">
    <source>
        <dbReference type="SAM" id="MobiDB-lite"/>
    </source>
</evidence>
<evidence type="ECO:0000313" key="2">
    <source>
        <dbReference type="EMBL" id="MBW6531928.1"/>
    </source>
</evidence>
<protein>
    <recommendedName>
        <fullName evidence="4">Tail assembly chaperone</fullName>
    </recommendedName>
</protein>
<accession>A0ABS7BQN8</accession>
<sequence>MDVTKLRVADTAAIHLKDADGNPLYDEGKPVRIHVFGPSSKQFAQVEGKQTTRVLKRREENDGKATAPTPEQRLAETAEDLAAITARFEGLTYGDKQGAELFEAVYADPALGFIANQVQRFVQNWGNFRGGSSAS</sequence>
<name>A0ABS7BQN8_9SPHN</name>
<evidence type="ECO:0000313" key="3">
    <source>
        <dbReference type="Proteomes" id="UP000759103"/>
    </source>
</evidence>
<feature type="region of interest" description="Disordered" evidence="1">
    <location>
        <begin position="47"/>
        <end position="74"/>
    </location>
</feature>
<dbReference type="Proteomes" id="UP000759103">
    <property type="component" value="Unassembled WGS sequence"/>
</dbReference>
<keyword evidence="3" id="KW-1185">Reference proteome</keyword>
<dbReference type="EMBL" id="JAHXZN010000005">
    <property type="protein sequence ID" value="MBW6531928.1"/>
    <property type="molecule type" value="Genomic_DNA"/>
</dbReference>
<reference evidence="2 3" key="1">
    <citation type="submission" date="2021-07" db="EMBL/GenBank/DDBJ databases">
        <title>Sphingomonas sp.</title>
        <authorList>
            <person name="Feng G."/>
            <person name="Li J."/>
            <person name="Pan M."/>
        </authorList>
    </citation>
    <scope>NUCLEOTIDE SEQUENCE [LARGE SCALE GENOMIC DNA]</scope>
    <source>
        <strain evidence="2 3">RRHST34</strain>
    </source>
</reference>
<gene>
    <name evidence="2" type="ORF">KZ820_14395</name>
</gene>
<dbReference type="RefSeq" id="WP_219749490.1">
    <property type="nucleotide sequence ID" value="NZ_JAHXZN010000005.1"/>
</dbReference>